<name>A0ABT7HMN3_9BACT</name>
<reference evidence="1" key="1">
    <citation type="submission" date="2022-08" db="EMBL/GenBank/DDBJ databases">
        <authorList>
            <person name="Wang H."/>
        </authorList>
    </citation>
    <scope>NUCLEOTIDE SEQUENCE</scope>
    <source>
        <strain evidence="1">PS10</strain>
    </source>
</reference>
<protein>
    <submittedName>
        <fullName evidence="1">Ferritin-like domain-containing protein</fullName>
    </submittedName>
</protein>
<reference evidence="1" key="2">
    <citation type="journal article" date="2023" name="Microorganisms">
        <title>Isolation and Genomic Characteristics of Cat-Borne Campylobacter felis sp. nov. and Sheep-Borne Campylobacter ovis sp. nov.</title>
        <authorList>
            <person name="Wang H."/>
            <person name="Li Y."/>
            <person name="Gu Y."/>
            <person name="Zhou G."/>
            <person name="Chen X."/>
            <person name="Zhang X."/>
            <person name="Shao Z."/>
            <person name="Zhang J."/>
            <person name="Zhang M."/>
        </authorList>
    </citation>
    <scope>NUCLEOTIDE SEQUENCE</scope>
    <source>
        <strain evidence="1">PS10</strain>
    </source>
</reference>
<sequence length="196" mass="22208">MKESLEIAYIAEVSGIKMYENLSSYSEIFTQICQIRKNGLTLLENFAKANEIELKIGDDLPSFYPKNLDDALIFAINYENSLCYTYENLTDELKNDELKDIIFRLWATSNNEYIVALKEQLKSCLSQESTTNFIEKSQKDFANITQNLQDIISGKADKNAISNVLNHPQFSFFSGLALGAFGASLIAKNLEDKNEK</sequence>
<dbReference type="EMBL" id="JANURM010000002">
    <property type="protein sequence ID" value="MDL0088186.1"/>
    <property type="molecule type" value="Genomic_DNA"/>
</dbReference>
<accession>A0ABT7HMN3</accession>
<evidence type="ECO:0000313" key="1">
    <source>
        <dbReference type="EMBL" id="MDL0088186.1"/>
    </source>
</evidence>
<proteinExistence type="predicted"/>
<dbReference type="RefSeq" id="WP_284936842.1">
    <property type="nucleotide sequence ID" value="NZ_JANURM010000002.1"/>
</dbReference>
<evidence type="ECO:0000313" key="2">
    <source>
        <dbReference type="Proteomes" id="UP001173801"/>
    </source>
</evidence>
<keyword evidence="2" id="KW-1185">Reference proteome</keyword>
<dbReference type="Proteomes" id="UP001173801">
    <property type="component" value="Unassembled WGS sequence"/>
</dbReference>
<comment type="caution">
    <text evidence="1">The sequence shown here is derived from an EMBL/GenBank/DDBJ whole genome shotgun (WGS) entry which is preliminary data.</text>
</comment>
<gene>
    <name evidence="1" type="ORF">NYG85_02190</name>
</gene>
<organism evidence="1 2">
    <name type="scientific">Campylobacter gastrosuis</name>
    <dbReference type="NCBI Taxonomy" id="2974576"/>
    <lineage>
        <taxon>Bacteria</taxon>
        <taxon>Pseudomonadati</taxon>
        <taxon>Campylobacterota</taxon>
        <taxon>Epsilonproteobacteria</taxon>
        <taxon>Campylobacterales</taxon>
        <taxon>Campylobacteraceae</taxon>
        <taxon>Campylobacter</taxon>
    </lineage>
</organism>